<feature type="transmembrane region" description="Helical" evidence="1">
    <location>
        <begin position="42"/>
        <end position="60"/>
    </location>
</feature>
<sequence length="192" mass="22006">MQKLLKNNIILMILSGIVFIGGYFFLRLSYHISDKMPFTQEILLVILGTIATILITAMLLNKQTSVELEKEQSIKFIELKTQTYQNLINTIEEIVLSENISETKITNLKFHTHRLAIFASPAVLKEYRNFLDIFNKTVANDKHMSMEDSSLISNALAKLTIYIRADLVGELDNENNQNPKQISKQIMENVKN</sequence>
<gene>
    <name evidence="2" type="ORF">MNB_SV-14-1677</name>
</gene>
<evidence type="ECO:0000256" key="1">
    <source>
        <dbReference type="SAM" id="Phobius"/>
    </source>
</evidence>
<reference evidence="2" key="1">
    <citation type="submission" date="2016-10" db="EMBL/GenBank/DDBJ databases">
        <authorList>
            <person name="de Groot N.N."/>
        </authorList>
    </citation>
    <scope>NUCLEOTIDE SEQUENCE</scope>
</reference>
<evidence type="ECO:0000313" key="2">
    <source>
        <dbReference type="EMBL" id="SFV55031.1"/>
    </source>
</evidence>
<organism evidence="2">
    <name type="scientific">hydrothermal vent metagenome</name>
    <dbReference type="NCBI Taxonomy" id="652676"/>
    <lineage>
        <taxon>unclassified sequences</taxon>
        <taxon>metagenomes</taxon>
        <taxon>ecological metagenomes</taxon>
    </lineage>
</organism>
<protein>
    <submittedName>
        <fullName evidence="2">Uncharacterized protein</fullName>
    </submittedName>
</protein>
<keyword evidence="1" id="KW-0472">Membrane</keyword>
<dbReference type="EMBL" id="FPHN01000045">
    <property type="protein sequence ID" value="SFV55031.1"/>
    <property type="molecule type" value="Genomic_DNA"/>
</dbReference>
<accession>A0A1W1BNH7</accession>
<name>A0A1W1BNH7_9ZZZZ</name>
<keyword evidence="1" id="KW-0812">Transmembrane</keyword>
<dbReference type="AlphaFoldDB" id="A0A1W1BNH7"/>
<proteinExistence type="predicted"/>
<keyword evidence="1" id="KW-1133">Transmembrane helix</keyword>
<feature type="transmembrane region" description="Helical" evidence="1">
    <location>
        <begin position="9"/>
        <end position="30"/>
    </location>
</feature>